<dbReference type="InterPro" id="IPR011009">
    <property type="entry name" value="Kinase-like_dom_sf"/>
</dbReference>
<protein>
    <submittedName>
        <fullName evidence="1">Uncharacterized protein</fullName>
    </submittedName>
</protein>
<gene>
    <name evidence="1" type="ORF">Nepgr_006823</name>
</gene>
<proteinExistence type="predicted"/>
<evidence type="ECO:0000313" key="1">
    <source>
        <dbReference type="EMBL" id="GMH04983.1"/>
    </source>
</evidence>
<keyword evidence="2" id="KW-1185">Reference proteome</keyword>
<comment type="caution">
    <text evidence="1">The sequence shown here is derived from an EMBL/GenBank/DDBJ whole genome shotgun (WGS) entry which is preliminary data.</text>
</comment>
<dbReference type="EMBL" id="BSYO01000005">
    <property type="protein sequence ID" value="GMH04983.1"/>
    <property type="molecule type" value="Genomic_DNA"/>
</dbReference>
<dbReference type="SUPFAM" id="SSF56112">
    <property type="entry name" value="Protein kinase-like (PK-like)"/>
    <property type="match status" value="1"/>
</dbReference>
<dbReference type="Proteomes" id="UP001279734">
    <property type="component" value="Unassembled WGS sequence"/>
</dbReference>
<dbReference type="AlphaFoldDB" id="A0AAD3S5R4"/>
<evidence type="ECO:0000313" key="2">
    <source>
        <dbReference type="Proteomes" id="UP001279734"/>
    </source>
</evidence>
<reference evidence="1" key="1">
    <citation type="submission" date="2023-05" db="EMBL/GenBank/DDBJ databases">
        <title>Nepenthes gracilis genome sequencing.</title>
        <authorList>
            <person name="Fukushima K."/>
        </authorList>
    </citation>
    <scope>NUCLEOTIDE SEQUENCE</scope>
    <source>
        <strain evidence="1">SING2019-196</strain>
    </source>
</reference>
<organism evidence="1 2">
    <name type="scientific">Nepenthes gracilis</name>
    <name type="common">Slender pitcher plant</name>
    <dbReference type="NCBI Taxonomy" id="150966"/>
    <lineage>
        <taxon>Eukaryota</taxon>
        <taxon>Viridiplantae</taxon>
        <taxon>Streptophyta</taxon>
        <taxon>Embryophyta</taxon>
        <taxon>Tracheophyta</taxon>
        <taxon>Spermatophyta</taxon>
        <taxon>Magnoliopsida</taxon>
        <taxon>eudicotyledons</taxon>
        <taxon>Gunneridae</taxon>
        <taxon>Pentapetalae</taxon>
        <taxon>Caryophyllales</taxon>
        <taxon>Nepenthaceae</taxon>
        <taxon>Nepenthes</taxon>
    </lineage>
</organism>
<sequence>MDPKTVIPKIAVLALARAFIIPIKKYAHDSSMLMRHGNDIIMIRERKGSMCQSLCLKMLQYEPSKQITAKKAMELPCFNNCCCEPQPSATAACLESLKPADRGLLLYLRY</sequence>
<accession>A0AAD3S5R4</accession>
<name>A0AAD3S5R4_NEPGR</name>